<sequence length="630" mass="68272">MRLYSPATGKYDDEGRLSWGRLPDRPAAVMTHDRAERVKMLFFDFDPPKSGPLADRRAAIARDVDRLTSWLSTAGGRWFADASPRGGVHLYVPLQESVSQSSIRPLYRELSDLLPTLDQQPMLNPEQGCITIPGSRCKGGGFRTLLGALDDALDVLDRRSAPSLIGQLRAAATPGLFLSGRGSELPLEGHGLRTPGPEPVDLAVDDDYAVNPAPTRKSVPWWVADFCAHGAVPSHHQSPSESRLAVLFHHASRGWSLTDLRATAHRPSWAAFWVTYTSRRDGQRLLAIEWNKAIAHARGRASAKIAGKSSDSAHKPEQVHTGGMSALRPIRWKLAAARKWVVESGEFSGKQMFSALAVVTALAYAISLSGRGSATVGGRWLAVAAGVLGDDTTRTVIRKLIAAEGSPVRLIESWSARTHAGDRLSLVTPQIAGKPVHAAEWEAFAARPEPVDPVWGELGLSTWWVHTILTAIEPSPGAAVSPRALAAAARVSLATVSRATAGLAAEGIADYGHGWISRTDRSPRQVPLLTAIADQRRDDRIARHQRERAEFWGFWDLVLDNWSAREIVGYISASDVAADHDAYMESVAPGARRDFSDPCDEPPNADTGDPDELALSLLMNELGAVLIDEN</sequence>
<comment type="caution">
    <text evidence="1">The sequence shown here is derived from an EMBL/GenBank/DDBJ whole genome shotgun (WGS) entry which is preliminary data.</text>
</comment>
<evidence type="ECO:0000313" key="1">
    <source>
        <dbReference type="EMBL" id="TCJ89993.1"/>
    </source>
</evidence>
<keyword evidence="2" id="KW-1185">Reference proteome</keyword>
<reference evidence="1 2" key="1">
    <citation type="submission" date="2019-03" db="EMBL/GenBank/DDBJ databases">
        <title>Genomic Encyclopedia of Type Strains, Phase IV (KMG-IV): sequencing the most valuable type-strain genomes for metagenomic binning, comparative biology and taxonomic classification.</title>
        <authorList>
            <person name="Goeker M."/>
        </authorList>
    </citation>
    <scope>NUCLEOTIDE SEQUENCE [LARGE SCALE GENOMIC DNA]</scope>
    <source>
        <strain evidence="1 2">DSM 44684</strain>
    </source>
</reference>
<name>A0A4R1F7R6_9NOCA</name>
<dbReference type="AlphaFoldDB" id="A0A4R1F7R6"/>
<protein>
    <submittedName>
        <fullName evidence="1">Uncharacterized protein</fullName>
    </submittedName>
</protein>
<dbReference type="Proteomes" id="UP000294856">
    <property type="component" value="Unassembled WGS sequence"/>
</dbReference>
<gene>
    <name evidence="1" type="ORF">DFR71_6286</name>
</gene>
<evidence type="ECO:0000313" key="2">
    <source>
        <dbReference type="Proteomes" id="UP000294856"/>
    </source>
</evidence>
<organism evidence="1 2">
    <name type="scientific">Nocardia alba</name>
    <dbReference type="NCBI Taxonomy" id="225051"/>
    <lineage>
        <taxon>Bacteria</taxon>
        <taxon>Bacillati</taxon>
        <taxon>Actinomycetota</taxon>
        <taxon>Actinomycetes</taxon>
        <taxon>Mycobacteriales</taxon>
        <taxon>Nocardiaceae</taxon>
        <taxon>Nocardia</taxon>
    </lineage>
</organism>
<dbReference type="EMBL" id="SMFR01000008">
    <property type="protein sequence ID" value="TCJ89993.1"/>
    <property type="molecule type" value="Genomic_DNA"/>
</dbReference>
<accession>A0A4R1F7R6</accession>
<proteinExistence type="predicted"/>